<name>A0A485KP20_9STRA</name>
<dbReference type="Proteomes" id="UP000332933">
    <property type="component" value="Unassembled WGS sequence"/>
</dbReference>
<keyword evidence="6" id="KW-1185">Reference proteome</keyword>
<keyword evidence="2" id="KW-0472">Membrane</keyword>
<dbReference type="PANTHER" id="PTHR14309:SF10">
    <property type="entry name" value="PH DOMAIN-CONTAINING PROTEIN"/>
    <property type="match status" value="1"/>
</dbReference>
<dbReference type="PROSITE" id="PS50003">
    <property type="entry name" value="PH_DOMAIN"/>
    <property type="match status" value="1"/>
</dbReference>
<protein>
    <submittedName>
        <fullName evidence="5">Aste57867_9729 protein</fullName>
    </submittedName>
</protein>
<evidence type="ECO:0000313" key="5">
    <source>
        <dbReference type="EMBL" id="VFT86608.1"/>
    </source>
</evidence>
<dbReference type="GO" id="GO:0045595">
    <property type="term" value="P:regulation of cell differentiation"/>
    <property type="evidence" value="ECO:0007669"/>
    <property type="project" value="TreeGrafter"/>
</dbReference>
<evidence type="ECO:0000313" key="6">
    <source>
        <dbReference type="Proteomes" id="UP000332933"/>
    </source>
</evidence>
<dbReference type="GO" id="GO:0016020">
    <property type="term" value="C:membrane"/>
    <property type="evidence" value="ECO:0007669"/>
    <property type="project" value="UniProtKB-SubCell"/>
</dbReference>
<sequence length="148" mass="17052">MGLLKRGMMAKRGSGEGMFQRKNWKKRYVELHEDELRYFDGEGGALRGRLDVSMCTKESIAMQPADCAATGPAAPTTWHMSIDTPERRFFMAFGTETEMHAWAFAFLEAFKMNEETGRKTYAGSDLRRLVKEQKRGKKYNLEHMKLND</sequence>
<dbReference type="SMART" id="SM00233">
    <property type="entry name" value="PH"/>
    <property type="match status" value="1"/>
</dbReference>
<dbReference type="InterPro" id="IPR039680">
    <property type="entry name" value="PLEKHB1/2"/>
</dbReference>
<gene>
    <name evidence="5" type="primary">Aste57867_9729</name>
    <name evidence="4" type="ORF">As57867_009691</name>
    <name evidence="5" type="ORF">ASTE57867_9729</name>
</gene>
<dbReference type="EMBL" id="VJMH01005159">
    <property type="protein sequence ID" value="KAF0699715.1"/>
    <property type="molecule type" value="Genomic_DNA"/>
</dbReference>
<evidence type="ECO:0000313" key="4">
    <source>
        <dbReference type="EMBL" id="KAF0699715.1"/>
    </source>
</evidence>
<dbReference type="InterPro" id="IPR001849">
    <property type="entry name" value="PH_domain"/>
</dbReference>
<dbReference type="Pfam" id="PF00169">
    <property type="entry name" value="PH"/>
    <property type="match status" value="1"/>
</dbReference>
<dbReference type="EMBL" id="CAADRA010005180">
    <property type="protein sequence ID" value="VFT86608.1"/>
    <property type="molecule type" value="Genomic_DNA"/>
</dbReference>
<evidence type="ECO:0000259" key="3">
    <source>
        <dbReference type="PROSITE" id="PS50003"/>
    </source>
</evidence>
<evidence type="ECO:0000256" key="1">
    <source>
        <dbReference type="ARBA" id="ARBA00004370"/>
    </source>
</evidence>
<evidence type="ECO:0000256" key="2">
    <source>
        <dbReference type="ARBA" id="ARBA00023136"/>
    </source>
</evidence>
<dbReference type="SUPFAM" id="SSF50729">
    <property type="entry name" value="PH domain-like"/>
    <property type="match status" value="1"/>
</dbReference>
<dbReference type="AlphaFoldDB" id="A0A485KP20"/>
<reference evidence="5 6" key="1">
    <citation type="submission" date="2019-03" db="EMBL/GenBank/DDBJ databases">
        <authorList>
            <person name="Gaulin E."/>
            <person name="Dumas B."/>
        </authorList>
    </citation>
    <scope>NUCLEOTIDE SEQUENCE [LARGE SCALE GENOMIC DNA]</scope>
    <source>
        <strain evidence="5">CBS 568.67</strain>
    </source>
</reference>
<organism evidence="5 6">
    <name type="scientific">Aphanomyces stellatus</name>
    <dbReference type="NCBI Taxonomy" id="120398"/>
    <lineage>
        <taxon>Eukaryota</taxon>
        <taxon>Sar</taxon>
        <taxon>Stramenopiles</taxon>
        <taxon>Oomycota</taxon>
        <taxon>Saprolegniomycetes</taxon>
        <taxon>Saprolegniales</taxon>
        <taxon>Verrucalvaceae</taxon>
        <taxon>Aphanomyces</taxon>
    </lineage>
</organism>
<dbReference type="Gene3D" id="2.30.29.30">
    <property type="entry name" value="Pleckstrin-homology domain (PH domain)/Phosphotyrosine-binding domain (PTB)"/>
    <property type="match status" value="1"/>
</dbReference>
<comment type="subcellular location">
    <subcellularLocation>
        <location evidence="1">Membrane</location>
    </subcellularLocation>
</comment>
<dbReference type="PANTHER" id="PTHR14309">
    <property type="entry name" value="EXPRESSED PROTEIN"/>
    <property type="match status" value="1"/>
</dbReference>
<accession>A0A485KP20</accession>
<reference evidence="4" key="2">
    <citation type="submission" date="2019-06" db="EMBL/GenBank/DDBJ databases">
        <title>Genomics analysis of Aphanomyces spp. identifies a new class of oomycete effector associated with host adaptation.</title>
        <authorList>
            <person name="Gaulin E."/>
        </authorList>
    </citation>
    <scope>NUCLEOTIDE SEQUENCE</scope>
    <source>
        <strain evidence="4">CBS 578.67</strain>
    </source>
</reference>
<dbReference type="InterPro" id="IPR011993">
    <property type="entry name" value="PH-like_dom_sf"/>
</dbReference>
<proteinExistence type="predicted"/>
<dbReference type="OrthoDB" id="6108017at2759"/>
<feature type="domain" description="PH" evidence="3">
    <location>
        <begin position="2"/>
        <end position="111"/>
    </location>
</feature>